<gene>
    <name evidence="2" type="ORF">JOB18_027785</name>
</gene>
<protein>
    <submittedName>
        <fullName evidence="2">Uncharacterized protein</fullName>
    </submittedName>
</protein>
<evidence type="ECO:0000256" key="1">
    <source>
        <dbReference type="SAM" id="MobiDB-lite"/>
    </source>
</evidence>
<sequence>MLSTSSSSHDGVRPGEVAQTPRQCVNITASLSLFIGAMCSGELLFTFTQRVPVLHYCGHSCHRAAPVSSDSARPASAMSVDDLTLLGISGIHPEDGCHGDNVATGPSEKERNNNKAPHPARASFCRRPIWVWTLALSTRTETPPTAAVSRLHWHRGSSADPAQLSPASSTVSGLCEARTDVKEDILVFTASDQHLSAVCSLEILLL</sequence>
<dbReference type="Proteomes" id="UP000693946">
    <property type="component" value="Linkage Group LG6"/>
</dbReference>
<evidence type="ECO:0000313" key="3">
    <source>
        <dbReference type="Proteomes" id="UP000693946"/>
    </source>
</evidence>
<organism evidence="2 3">
    <name type="scientific">Solea senegalensis</name>
    <name type="common">Senegalese sole</name>
    <dbReference type="NCBI Taxonomy" id="28829"/>
    <lineage>
        <taxon>Eukaryota</taxon>
        <taxon>Metazoa</taxon>
        <taxon>Chordata</taxon>
        <taxon>Craniata</taxon>
        <taxon>Vertebrata</taxon>
        <taxon>Euteleostomi</taxon>
        <taxon>Actinopterygii</taxon>
        <taxon>Neopterygii</taxon>
        <taxon>Teleostei</taxon>
        <taxon>Neoteleostei</taxon>
        <taxon>Acanthomorphata</taxon>
        <taxon>Carangaria</taxon>
        <taxon>Pleuronectiformes</taxon>
        <taxon>Pleuronectoidei</taxon>
        <taxon>Soleidae</taxon>
        <taxon>Solea</taxon>
    </lineage>
</organism>
<evidence type="ECO:0000313" key="2">
    <source>
        <dbReference type="EMBL" id="KAG7486228.1"/>
    </source>
</evidence>
<reference evidence="2 3" key="1">
    <citation type="journal article" date="2021" name="Sci. Rep.">
        <title>Chromosome anchoring in Senegalese sole (Solea senegalensis) reveals sex-associated markers and genome rearrangements in flatfish.</title>
        <authorList>
            <person name="Guerrero-Cozar I."/>
            <person name="Gomez-Garrido J."/>
            <person name="Berbel C."/>
            <person name="Martinez-Blanch J.F."/>
            <person name="Alioto T."/>
            <person name="Claros M.G."/>
            <person name="Gagnaire P.A."/>
            <person name="Manchado M."/>
        </authorList>
    </citation>
    <scope>NUCLEOTIDE SEQUENCE [LARGE SCALE GENOMIC DNA]</scope>
    <source>
        <strain evidence="2">Sse05_10M</strain>
    </source>
</reference>
<dbReference type="AlphaFoldDB" id="A0AAV6QD15"/>
<feature type="region of interest" description="Disordered" evidence="1">
    <location>
        <begin position="96"/>
        <end position="120"/>
    </location>
</feature>
<dbReference type="EMBL" id="JAGKHQ010000018">
    <property type="protein sequence ID" value="KAG7486228.1"/>
    <property type="molecule type" value="Genomic_DNA"/>
</dbReference>
<comment type="caution">
    <text evidence="2">The sequence shown here is derived from an EMBL/GenBank/DDBJ whole genome shotgun (WGS) entry which is preliminary data.</text>
</comment>
<name>A0AAV6QD15_SOLSE</name>
<accession>A0AAV6QD15</accession>
<proteinExistence type="predicted"/>
<keyword evidence="3" id="KW-1185">Reference proteome</keyword>